<dbReference type="InterPro" id="IPR011989">
    <property type="entry name" value="ARM-like"/>
</dbReference>
<comment type="caution">
    <text evidence="8">The sequence shown here is derived from an EMBL/GenBank/DDBJ whole genome shotgun (WGS) entry which is preliminary data.</text>
</comment>
<organism evidence="8 9">
    <name type="scientific">Aphanomyces invadans</name>
    <dbReference type="NCBI Taxonomy" id="157072"/>
    <lineage>
        <taxon>Eukaryota</taxon>
        <taxon>Sar</taxon>
        <taxon>Stramenopiles</taxon>
        <taxon>Oomycota</taxon>
        <taxon>Saprolegniomycetes</taxon>
        <taxon>Saprolegniales</taxon>
        <taxon>Verrucalvaceae</taxon>
        <taxon>Aphanomyces</taxon>
    </lineage>
</organism>
<keyword evidence="9" id="KW-1185">Reference proteome</keyword>
<keyword evidence="4 5" id="KW-0539">Nucleus</keyword>
<evidence type="ECO:0000259" key="6">
    <source>
        <dbReference type="Pfam" id="PF12460"/>
    </source>
</evidence>
<dbReference type="GO" id="GO:0051604">
    <property type="term" value="P:protein maturation"/>
    <property type="evidence" value="ECO:0007669"/>
    <property type="project" value="UniProtKB-UniRule"/>
</dbReference>
<comment type="subcellular location">
    <subcellularLocation>
        <location evidence="1 5">Nucleus</location>
    </subcellularLocation>
</comment>
<evidence type="ECO:0000313" key="8">
    <source>
        <dbReference type="EMBL" id="RHY29201.1"/>
    </source>
</evidence>
<dbReference type="GO" id="GO:0005634">
    <property type="term" value="C:nucleus"/>
    <property type="evidence" value="ECO:0007669"/>
    <property type="project" value="UniProtKB-SubCell"/>
</dbReference>
<dbReference type="Proteomes" id="UP000285060">
    <property type="component" value="Unassembled WGS sequence"/>
</dbReference>
<dbReference type="Pfam" id="PF14500">
    <property type="entry name" value="MMS19_N"/>
    <property type="match status" value="1"/>
</dbReference>
<dbReference type="InterPro" id="IPR016024">
    <property type="entry name" value="ARM-type_fold"/>
</dbReference>
<evidence type="ECO:0000259" key="7">
    <source>
        <dbReference type="Pfam" id="PF14500"/>
    </source>
</evidence>
<feature type="domain" description="MMS19 C-terminal" evidence="6">
    <location>
        <begin position="668"/>
        <end position="975"/>
    </location>
</feature>
<dbReference type="SUPFAM" id="SSF48371">
    <property type="entry name" value="ARM repeat"/>
    <property type="match status" value="2"/>
</dbReference>
<accession>A0A418AUU8</accession>
<dbReference type="VEuPathDB" id="FungiDB:H310_11209"/>
<keyword evidence="5" id="KW-0234">DNA repair</keyword>
<evidence type="ECO:0000256" key="1">
    <source>
        <dbReference type="ARBA" id="ARBA00004123"/>
    </source>
</evidence>
<gene>
    <name evidence="8" type="ORF">DYB32_005343</name>
</gene>
<keyword evidence="5" id="KW-0227">DNA damage</keyword>
<evidence type="ECO:0000256" key="3">
    <source>
        <dbReference type="ARBA" id="ARBA00022737"/>
    </source>
</evidence>
<dbReference type="InterPro" id="IPR029240">
    <property type="entry name" value="MMS19_N"/>
</dbReference>
<dbReference type="AlphaFoldDB" id="A0A418AUU8"/>
<evidence type="ECO:0000313" key="9">
    <source>
        <dbReference type="Proteomes" id="UP000285060"/>
    </source>
</evidence>
<keyword evidence="3" id="KW-0677">Repeat</keyword>
<reference evidence="8 9" key="1">
    <citation type="submission" date="2018-08" db="EMBL/GenBank/DDBJ databases">
        <title>Aphanomyces genome sequencing and annotation.</title>
        <authorList>
            <person name="Minardi D."/>
            <person name="Oidtmann B."/>
            <person name="Van Der Giezen M."/>
            <person name="Studholme D.J."/>
        </authorList>
    </citation>
    <scope>NUCLEOTIDE SEQUENCE [LARGE SCALE GENOMIC DNA]</scope>
    <source>
        <strain evidence="8 9">NJM0002</strain>
    </source>
</reference>
<dbReference type="Gene3D" id="1.25.10.10">
    <property type="entry name" value="Leucine-rich Repeat Variant"/>
    <property type="match status" value="1"/>
</dbReference>
<feature type="domain" description="MMS19 N-terminal" evidence="7">
    <location>
        <begin position="131"/>
        <end position="396"/>
    </location>
</feature>
<evidence type="ECO:0000256" key="4">
    <source>
        <dbReference type="ARBA" id="ARBA00023242"/>
    </source>
</evidence>
<sequence length="1100" mass="117164">MVVGYGVDVVVSFVGPGEVVRDGAVVGTEEIGVLDGADVVKAASDDVGIAVGAVDVGSVIGVGSNVESDSVGNGDMGADDCVGFGAGVVGTAVVTFDGSGDPENGESQHSTHLNNVVMQIHRNTSIQDLITLLGPQLTHVQDKRRSRATLLLAEVLTRLPELKLTPETTHLLLFFFVERLSDTPSLGPCLKALSALLLFHAAAVPAADILLLLESLFSLPSPIPTLGQAMRKQCFELMSIVLRLNVVDAHGPRVLMEGFLAAMDGEKDPRNLLLCLQLASSLLAAFPSHVDRDLALLFFNITSCYFPITFKPPPNDPYGITSAQLVAALRNVFVGHDLMAKHVVPMVLDKLSRTTVTDMTIDMLDTLAFCCTKYPLNRLLTQFQPVATAVYHHVLHGDNQGVIAAATATLRTIAKVVSPPSSLPGMQALAWNKFVVHVVQTALRDMQDQAMDSMVSLRAATVLTGVAAQSAAGLAFVLESSLPFLLSRVEAAKTAITSSCSSSCCSTPSSSQLEAALACIVGLLDCIDVDVDHVTPPILAHVESILTALVESFHFASTQLAATSTSSRPQRLCLQGLAKLVLRPPSPVLHEPSVHSLVDLWTTIVLTHPAADVRAEATAALKSTAIKSTVLAHYVRARCLPPLMQVVEFPQACASSQRSVDDAHRDVLAVMLELSTEPSMFMALVLPMSQLALGVTSHGAALHMHPYAKDIVAAVASIVRQNQSNVQCVDACVLSTDSTITPLVQLLVDSVVHNVRQQHDVSVGDAVSAALVPPTATILGVVMQHGSTQAQETLLQYAHASEAALQLMPLLGAVLYSSGAALATIAPSLPTLVPLLLELAQGVATSAVQHAARTCALKSIASLFNAMPDDALLQHYLDHVTSNKRPTDQQAHPVAAVVLDADQPIDRRLSALQLYLHATKAIVLRGHATYVPIVFNFLWALLSVDELKIHVAQGFHLIVQDFPDVLGSVNHAIISVQGMNMEKRVVTLLVVAHTPHAILLPHVHDILPLAVDALNQKEQPYAALVGHPALVTFEVTLGTDVTVKDRVAALACLSGLAKSKYELIHPHKERVIKGLLGPLDDRKRTVRQAAVKVRNEWSIL</sequence>
<protein>
    <recommendedName>
        <fullName evidence="5">MMS19 nucleotide excision repair protein</fullName>
    </recommendedName>
</protein>
<evidence type="ECO:0000256" key="2">
    <source>
        <dbReference type="ARBA" id="ARBA00009340"/>
    </source>
</evidence>
<comment type="similarity">
    <text evidence="2 5">Belongs to the MET18/MMS19 family.</text>
</comment>
<proteinExistence type="inferred from homology"/>
<dbReference type="EMBL" id="QUSY01000470">
    <property type="protein sequence ID" value="RHY29201.1"/>
    <property type="molecule type" value="Genomic_DNA"/>
</dbReference>
<dbReference type="Pfam" id="PF12460">
    <property type="entry name" value="MMS19_C"/>
    <property type="match status" value="1"/>
</dbReference>
<dbReference type="PANTHER" id="PTHR12891">
    <property type="entry name" value="DNA REPAIR/TRANSCRIPTION PROTEIN MET18/MMS19"/>
    <property type="match status" value="1"/>
</dbReference>
<dbReference type="GO" id="GO:0097361">
    <property type="term" value="C:cytosolic [4Fe-4S] assembly targeting complex"/>
    <property type="evidence" value="ECO:0007669"/>
    <property type="project" value="UniProtKB-UniRule"/>
</dbReference>
<dbReference type="GO" id="GO:0006281">
    <property type="term" value="P:DNA repair"/>
    <property type="evidence" value="ECO:0007669"/>
    <property type="project" value="UniProtKB-UniRule"/>
</dbReference>
<evidence type="ECO:0000256" key="5">
    <source>
        <dbReference type="RuleBase" id="RU367072"/>
    </source>
</evidence>
<name>A0A418AUU8_9STRA</name>
<dbReference type="GO" id="GO:0016226">
    <property type="term" value="P:iron-sulfur cluster assembly"/>
    <property type="evidence" value="ECO:0007669"/>
    <property type="project" value="UniProtKB-UniRule"/>
</dbReference>
<comment type="function">
    <text evidence="5">Key component of the cytosolic iron-sulfur protein assembly (CIA) complex, a multiprotein complex that mediates the incorporation of iron-sulfur cluster into apoproteins specifically involved in DNA metabolism and genomic integrity. In the CIA complex, MMS19 acts as an adapter between early-acting CIA components and a subset of cellular target iron-sulfur proteins.</text>
</comment>
<dbReference type="InterPro" id="IPR024687">
    <property type="entry name" value="MMS19_C"/>
</dbReference>
<dbReference type="InterPro" id="IPR039920">
    <property type="entry name" value="MMS19"/>
</dbReference>
<dbReference type="PANTHER" id="PTHR12891:SF0">
    <property type="entry name" value="MMS19 NUCLEOTIDE EXCISION REPAIR PROTEIN HOMOLOG"/>
    <property type="match status" value="1"/>
</dbReference>